<comment type="caution">
    <text evidence="1">The sequence shown here is derived from an EMBL/GenBank/DDBJ whole genome shotgun (WGS) entry which is preliminary data.</text>
</comment>
<sequence length="131" mass="14081">MMMECVALTGISRQVIRELLANGIRTLEIRSPNNFIALLHSGPGDVIFLTEASGPDVVNGTGGLLARIREIQMVTHKVVQAGADFYEEREAQAARVQLATVGHGRVRGARGFKLGSPTVLEVDAVCYYDAG</sequence>
<name>A0ABT5X6C2_9EURY</name>
<dbReference type="Proteomes" id="UP001220010">
    <property type="component" value="Unassembled WGS sequence"/>
</dbReference>
<dbReference type="InterPro" id="IPR007417">
    <property type="entry name" value="DUF473"/>
</dbReference>
<evidence type="ECO:0000313" key="2">
    <source>
        <dbReference type="Proteomes" id="UP001220010"/>
    </source>
</evidence>
<evidence type="ECO:0000313" key="1">
    <source>
        <dbReference type="EMBL" id="MDF0590243.1"/>
    </source>
</evidence>
<accession>A0ABT5X6C2</accession>
<dbReference type="EMBL" id="JARFPK010000009">
    <property type="protein sequence ID" value="MDF0590243.1"/>
    <property type="molecule type" value="Genomic_DNA"/>
</dbReference>
<gene>
    <name evidence="1" type="ORF">P0O15_03520</name>
</gene>
<protein>
    <submittedName>
        <fullName evidence="1">DUF473 domain-containing protein</fullName>
    </submittedName>
</protein>
<proteinExistence type="predicted"/>
<dbReference type="Pfam" id="PF04322">
    <property type="entry name" value="DUF473"/>
    <property type="match status" value="1"/>
</dbReference>
<keyword evidence="2" id="KW-1185">Reference proteome</keyword>
<reference evidence="1 2" key="1">
    <citation type="submission" date="2023-03" db="EMBL/GenBank/DDBJ databases">
        <title>WGS of Methanotrichaceae archaeon Mx.</title>
        <authorList>
            <person name="Sorokin D.Y."/>
            <person name="Merkel A.Y."/>
        </authorList>
    </citation>
    <scope>NUCLEOTIDE SEQUENCE [LARGE SCALE GENOMIC DNA]</scope>
    <source>
        <strain evidence="1 2">Mx</strain>
    </source>
</reference>
<organism evidence="1 2">
    <name type="scientific">Candidatus Methanocrinis natronophilus</name>
    <dbReference type="NCBI Taxonomy" id="3033396"/>
    <lineage>
        <taxon>Archaea</taxon>
        <taxon>Methanobacteriati</taxon>
        <taxon>Methanobacteriota</taxon>
        <taxon>Stenosarchaea group</taxon>
        <taxon>Methanomicrobia</taxon>
        <taxon>Methanotrichales</taxon>
        <taxon>Methanotrichaceae</taxon>
        <taxon>Methanocrinis</taxon>
    </lineage>
</organism>